<protein>
    <recommendedName>
        <fullName evidence="2">SPW repeat-containing integral membrane domain-containing protein</fullName>
    </recommendedName>
</protein>
<feature type="transmembrane region" description="Helical" evidence="1">
    <location>
        <begin position="5"/>
        <end position="22"/>
    </location>
</feature>
<evidence type="ECO:0000313" key="4">
    <source>
        <dbReference type="Proteomes" id="UP000503399"/>
    </source>
</evidence>
<dbReference type="EMBL" id="LR778114">
    <property type="protein sequence ID" value="CAB1128373.1"/>
    <property type="molecule type" value="Genomic_DNA"/>
</dbReference>
<feature type="domain" description="SPW repeat-containing integral membrane" evidence="2">
    <location>
        <begin position="3"/>
        <end position="99"/>
    </location>
</feature>
<name>A0A6F8ZFG2_9FIRM</name>
<dbReference type="Proteomes" id="UP000503399">
    <property type="component" value="Chromosome"/>
</dbReference>
<keyword evidence="1" id="KW-0812">Transmembrane</keyword>
<evidence type="ECO:0000256" key="1">
    <source>
        <dbReference type="SAM" id="Phobius"/>
    </source>
</evidence>
<keyword evidence="4" id="KW-1185">Reference proteome</keyword>
<gene>
    <name evidence="3" type="ORF">R50_0867</name>
</gene>
<evidence type="ECO:0000313" key="3">
    <source>
        <dbReference type="EMBL" id="CAB1128373.1"/>
    </source>
</evidence>
<organism evidence="3 4">
    <name type="scientific">Candidatus Hydrogenisulfobacillus filiaventi</name>
    <dbReference type="NCBI Taxonomy" id="2707344"/>
    <lineage>
        <taxon>Bacteria</taxon>
        <taxon>Bacillati</taxon>
        <taxon>Bacillota</taxon>
        <taxon>Clostridia</taxon>
        <taxon>Eubacteriales</taxon>
        <taxon>Clostridiales Family XVII. Incertae Sedis</taxon>
        <taxon>Candidatus Hydrogenisulfobacillus</taxon>
    </lineage>
</organism>
<reference evidence="3 4" key="1">
    <citation type="submission" date="2020-02" db="EMBL/GenBank/DDBJ databases">
        <authorList>
            <person name="Hogendoorn C."/>
        </authorList>
    </citation>
    <scope>NUCLEOTIDE SEQUENCE [LARGE SCALE GENOMIC DNA]</scope>
    <source>
        <strain evidence="3">R501</strain>
    </source>
</reference>
<accession>A0A6F8ZFG2</accession>
<dbReference type="KEGG" id="hfv:R50_0867"/>
<feature type="transmembrane region" description="Helical" evidence="1">
    <location>
        <begin position="81"/>
        <end position="100"/>
    </location>
</feature>
<dbReference type="Pfam" id="PF03779">
    <property type="entry name" value="SPW"/>
    <property type="match status" value="1"/>
</dbReference>
<keyword evidence="1" id="KW-1133">Transmembrane helix</keyword>
<keyword evidence="1" id="KW-0472">Membrane</keyword>
<dbReference type="InterPro" id="IPR005530">
    <property type="entry name" value="SPW"/>
</dbReference>
<feature type="transmembrane region" description="Helical" evidence="1">
    <location>
        <begin position="28"/>
        <end position="46"/>
    </location>
</feature>
<dbReference type="AlphaFoldDB" id="A0A6F8ZFG2"/>
<proteinExistence type="predicted"/>
<sequence>MTWRNIVLAVFGAWFIVSPFVLHATTPAFLWTAIVLGALILIGAIWDLMSVEGHSWRMYLISLFGLYMAITPWLYGLSSHVAVLWFTLVVGALTLVLGLWQVGTATTGKPSSGRNAA</sequence>
<evidence type="ECO:0000259" key="2">
    <source>
        <dbReference type="Pfam" id="PF03779"/>
    </source>
</evidence>
<feature type="transmembrane region" description="Helical" evidence="1">
    <location>
        <begin position="58"/>
        <end position="75"/>
    </location>
</feature>